<sequence length="132" mass="14931">MKRRRRTARERPRRGGSRKNFDSGNEWKFPRKHPPAREAPRGARTIISFWNQRSCGRGAGGERARSALRAPCVCKRLGKRARLRRAIDVQKTSYRVPPVAGSCCSSSRTSSDPSKMSRVTLIPLSDRDGDYC</sequence>
<feature type="region of interest" description="Disordered" evidence="1">
    <location>
        <begin position="96"/>
        <end position="120"/>
    </location>
</feature>
<keyword evidence="3" id="KW-1185">Reference proteome</keyword>
<protein>
    <submittedName>
        <fullName evidence="2">Uncharacterized protein</fullName>
    </submittedName>
</protein>
<comment type="caution">
    <text evidence="2">The sequence shown here is derived from an EMBL/GenBank/DDBJ whole genome shotgun (WGS) entry which is preliminary data.</text>
</comment>
<dbReference type="EMBL" id="BGZK01004787">
    <property type="protein sequence ID" value="GBP10892.1"/>
    <property type="molecule type" value="Genomic_DNA"/>
</dbReference>
<accession>A0A4C1T8Y5</accession>
<evidence type="ECO:0000313" key="3">
    <source>
        <dbReference type="Proteomes" id="UP000299102"/>
    </source>
</evidence>
<feature type="compositionally biased region" description="Low complexity" evidence="1">
    <location>
        <begin position="102"/>
        <end position="117"/>
    </location>
</feature>
<dbReference type="AlphaFoldDB" id="A0A4C1T8Y5"/>
<reference evidence="2 3" key="1">
    <citation type="journal article" date="2019" name="Commun. Biol.">
        <title>The bagworm genome reveals a unique fibroin gene that provides high tensile strength.</title>
        <authorList>
            <person name="Kono N."/>
            <person name="Nakamura H."/>
            <person name="Ohtoshi R."/>
            <person name="Tomita M."/>
            <person name="Numata K."/>
            <person name="Arakawa K."/>
        </authorList>
    </citation>
    <scope>NUCLEOTIDE SEQUENCE [LARGE SCALE GENOMIC DNA]</scope>
</reference>
<feature type="region of interest" description="Disordered" evidence="1">
    <location>
        <begin position="1"/>
        <end position="43"/>
    </location>
</feature>
<proteinExistence type="predicted"/>
<dbReference type="Proteomes" id="UP000299102">
    <property type="component" value="Unassembled WGS sequence"/>
</dbReference>
<organism evidence="2 3">
    <name type="scientific">Eumeta variegata</name>
    <name type="common">Bagworm moth</name>
    <name type="synonym">Eumeta japonica</name>
    <dbReference type="NCBI Taxonomy" id="151549"/>
    <lineage>
        <taxon>Eukaryota</taxon>
        <taxon>Metazoa</taxon>
        <taxon>Ecdysozoa</taxon>
        <taxon>Arthropoda</taxon>
        <taxon>Hexapoda</taxon>
        <taxon>Insecta</taxon>
        <taxon>Pterygota</taxon>
        <taxon>Neoptera</taxon>
        <taxon>Endopterygota</taxon>
        <taxon>Lepidoptera</taxon>
        <taxon>Glossata</taxon>
        <taxon>Ditrysia</taxon>
        <taxon>Tineoidea</taxon>
        <taxon>Psychidae</taxon>
        <taxon>Oiketicinae</taxon>
        <taxon>Eumeta</taxon>
    </lineage>
</organism>
<evidence type="ECO:0000313" key="2">
    <source>
        <dbReference type="EMBL" id="GBP10892.1"/>
    </source>
</evidence>
<feature type="compositionally biased region" description="Basic residues" evidence="1">
    <location>
        <begin position="1"/>
        <end position="17"/>
    </location>
</feature>
<gene>
    <name evidence="2" type="ORF">EVAR_66603_1</name>
</gene>
<name>A0A4C1T8Y5_EUMVA</name>
<evidence type="ECO:0000256" key="1">
    <source>
        <dbReference type="SAM" id="MobiDB-lite"/>
    </source>
</evidence>